<dbReference type="AlphaFoldDB" id="A0A4P9YNM3"/>
<evidence type="ECO:0000259" key="10">
    <source>
        <dbReference type="PROSITE" id="PS50011"/>
    </source>
</evidence>
<keyword evidence="3" id="KW-0808">Transferase</keyword>
<keyword evidence="5 12" id="KW-0418">Kinase</keyword>
<dbReference type="PROSITE" id="PS00108">
    <property type="entry name" value="PROTEIN_KINASE_ST"/>
    <property type="match status" value="1"/>
</dbReference>
<evidence type="ECO:0000259" key="11">
    <source>
        <dbReference type="PROSITE" id="PS51285"/>
    </source>
</evidence>
<evidence type="ECO:0000256" key="7">
    <source>
        <dbReference type="PROSITE-ProRule" id="PRU10141"/>
    </source>
</evidence>
<dbReference type="GO" id="GO:0005524">
    <property type="term" value="F:ATP binding"/>
    <property type="evidence" value="ECO:0007669"/>
    <property type="project" value="UniProtKB-UniRule"/>
</dbReference>
<keyword evidence="6 7" id="KW-0067">ATP-binding</keyword>
<dbReference type="InterPro" id="IPR000719">
    <property type="entry name" value="Prot_kinase_dom"/>
</dbReference>
<dbReference type="FunFam" id="3.30.200.20:FF:000042">
    <property type="entry name" value="Aurora kinase A"/>
    <property type="match status" value="1"/>
</dbReference>
<feature type="binding site" evidence="7">
    <location>
        <position position="69"/>
    </location>
    <ligand>
        <name>ATP</name>
        <dbReference type="ChEBI" id="CHEBI:30616"/>
    </ligand>
</feature>
<feature type="domain" description="AGC-kinase C-terminal" evidence="11">
    <location>
        <begin position="282"/>
        <end position="355"/>
    </location>
</feature>
<feature type="compositionally biased region" description="Polar residues" evidence="9">
    <location>
        <begin position="1"/>
        <end position="18"/>
    </location>
</feature>
<evidence type="ECO:0000256" key="2">
    <source>
        <dbReference type="ARBA" id="ARBA00022553"/>
    </source>
</evidence>
<dbReference type="InterPro" id="IPR000961">
    <property type="entry name" value="AGC-kinase_C"/>
</dbReference>
<organism evidence="12 13">
    <name type="scientific">Rozella allomycis (strain CSF55)</name>
    <dbReference type="NCBI Taxonomy" id="988480"/>
    <lineage>
        <taxon>Eukaryota</taxon>
        <taxon>Fungi</taxon>
        <taxon>Fungi incertae sedis</taxon>
        <taxon>Cryptomycota</taxon>
        <taxon>Cryptomycota incertae sedis</taxon>
        <taxon>Rozella</taxon>
    </lineage>
</organism>
<dbReference type="PROSITE" id="PS00107">
    <property type="entry name" value="PROTEIN_KINASE_ATP"/>
    <property type="match status" value="1"/>
</dbReference>
<evidence type="ECO:0000313" key="12">
    <source>
        <dbReference type="EMBL" id="RKP21205.1"/>
    </source>
</evidence>
<dbReference type="PANTHER" id="PTHR24351">
    <property type="entry name" value="RIBOSOMAL PROTEIN S6 KINASE"/>
    <property type="match status" value="1"/>
</dbReference>
<dbReference type="SMART" id="SM00220">
    <property type="entry name" value="S_TKc"/>
    <property type="match status" value="1"/>
</dbReference>
<evidence type="ECO:0000256" key="5">
    <source>
        <dbReference type="ARBA" id="ARBA00022777"/>
    </source>
</evidence>
<evidence type="ECO:0000256" key="8">
    <source>
        <dbReference type="RuleBase" id="RU000304"/>
    </source>
</evidence>
<evidence type="ECO:0000256" key="3">
    <source>
        <dbReference type="ARBA" id="ARBA00022679"/>
    </source>
</evidence>
<dbReference type="Proteomes" id="UP000281549">
    <property type="component" value="Unassembled WGS sequence"/>
</dbReference>
<keyword evidence="4 7" id="KW-0547">Nucleotide-binding</keyword>
<dbReference type="InterPro" id="IPR011009">
    <property type="entry name" value="Kinase-like_dom_sf"/>
</dbReference>
<dbReference type="SUPFAM" id="SSF56112">
    <property type="entry name" value="Protein kinase-like (PK-like)"/>
    <property type="match status" value="1"/>
</dbReference>
<evidence type="ECO:0000256" key="4">
    <source>
        <dbReference type="ARBA" id="ARBA00022741"/>
    </source>
</evidence>
<dbReference type="GO" id="GO:0004674">
    <property type="term" value="F:protein serine/threonine kinase activity"/>
    <property type="evidence" value="ECO:0007669"/>
    <property type="project" value="UniProtKB-KW"/>
</dbReference>
<dbReference type="InterPro" id="IPR008271">
    <property type="entry name" value="Ser/Thr_kinase_AS"/>
</dbReference>
<dbReference type="InterPro" id="IPR017441">
    <property type="entry name" value="Protein_kinase_ATP_BS"/>
</dbReference>
<evidence type="ECO:0000256" key="1">
    <source>
        <dbReference type="ARBA" id="ARBA00022527"/>
    </source>
</evidence>
<evidence type="ECO:0000256" key="9">
    <source>
        <dbReference type="SAM" id="MobiDB-lite"/>
    </source>
</evidence>
<dbReference type="Gene3D" id="1.10.510.10">
    <property type="entry name" value="Transferase(Phosphotransferase) domain 1"/>
    <property type="match status" value="1"/>
</dbReference>
<dbReference type="PROSITE" id="PS51285">
    <property type="entry name" value="AGC_KINASE_CTER"/>
    <property type="match status" value="1"/>
</dbReference>
<dbReference type="FunFam" id="1.10.510.10:FF:000008">
    <property type="entry name" value="Non-specific serine/threonine protein kinase"/>
    <property type="match status" value="1"/>
</dbReference>
<keyword evidence="1 8" id="KW-0723">Serine/threonine-protein kinase</keyword>
<reference evidence="13" key="1">
    <citation type="journal article" date="2018" name="Nat. Microbiol.">
        <title>Leveraging single-cell genomics to expand the fungal tree of life.</title>
        <authorList>
            <person name="Ahrendt S.R."/>
            <person name="Quandt C.A."/>
            <person name="Ciobanu D."/>
            <person name="Clum A."/>
            <person name="Salamov A."/>
            <person name="Andreopoulos B."/>
            <person name="Cheng J.F."/>
            <person name="Woyke T."/>
            <person name="Pelin A."/>
            <person name="Henrissat B."/>
            <person name="Reynolds N.K."/>
            <person name="Benny G.L."/>
            <person name="Smith M.E."/>
            <person name="James T.Y."/>
            <person name="Grigoriev I.V."/>
        </authorList>
    </citation>
    <scope>NUCLEOTIDE SEQUENCE [LARGE SCALE GENOMIC DNA]</scope>
    <source>
        <strain evidence="13">CSF55</strain>
    </source>
</reference>
<dbReference type="Gene3D" id="3.30.200.20">
    <property type="entry name" value="Phosphorylase Kinase, domain 1"/>
    <property type="match status" value="1"/>
</dbReference>
<dbReference type="SMART" id="SM00133">
    <property type="entry name" value="S_TK_X"/>
    <property type="match status" value="1"/>
</dbReference>
<keyword evidence="2" id="KW-0597">Phosphoprotein</keyword>
<evidence type="ECO:0000256" key="6">
    <source>
        <dbReference type="ARBA" id="ARBA00022840"/>
    </source>
</evidence>
<dbReference type="EMBL" id="ML004977">
    <property type="protein sequence ID" value="RKP21205.1"/>
    <property type="molecule type" value="Genomic_DNA"/>
</dbReference>
<gene>
    <name evidence="12" type="ORF">ROZALSC1DRAFT_11699</name>
</gene>
<protein>
    <submittedName>
        <fullName evidence="12">Serum and glucocorticoid-regulated kinase 1 in complex with compound 2</fullName>
    </submittedName>
</protein>
<evidence type="ECO:0000313" key="13">
    <source>
        <dbReference type="Proteomes" id="UP000281549"/>
    </source>
</evidence>
<name>A0A4P9YNM3_ROZAC</name>
<feature type="domain" description="Protein kinase" evidence="10">
    <location>
        <begin position="32"/>
        <end position="281"/>
    </location>
</feature>
<feature type="region of interest" description="Disordered" evidence="9">
    <location>
        <begin position="1"/>
        <end position="25"/>
    </location>
</feature>
<proteinExistence type="inferred from homology"/>
<dbReference type="PROSITE" id="PS50011">
    <property type="entry name" value="PROTEIN_KINASE_DOM"/>
    <property type="match status" value="1"/>
</dbReference>
<comment type="similarity">
    <text evidence="8">Belongs to the protein kinase superfamily.</text>
</comment>
<sequence>MSLINQSLETLKSNSQPDGKNRPWRKPSIDDYQLLKIIGKGNYGIVLLARSKATDELFAIKAIPKTALKSRSDQCHIMSERNILLKGIEHPFLVGLKCCFQTEKKLYFVLDYAAGGELFFHLQKEYRFSEMRTRFYAAQVLLALEYLHERDIVYRDLKPENVLLDKDGNVLLSDFGLSKEGCCCYSFCGTPEYLAPEVIQKIPYGKSVDFYCLGVLIYEMLVGLPPYYSTNQQEMYSKILYDTLTFPLNLSNKAVDLLSRLLDRNPEARPKVNEIKMHPFFEGLNWQKLLDKEYVPPFSPNLIAPTELCYFDESFVNLPVPESVIYDRSRILYMEEDCPFYGFSYDSTNDCILSFDR</sequence>
<dbReference type="Pfam" id="PF00069">
    <property type="entry name" value="Pkinase"/>
    <property type="match status" value="1"/>
</dbReference>
<accession>A0A4P9YNM3</accession>